<name>A0AAW0T344_SCYPA</name>
<reference evidence="2 3" key="1">
    <citation type="submission" date="2023-03" db="EMBL/GenBank/DDBJ databases">
        <title>High-quality genome of Scylla paramamosain provides insights in environmental adaptation.</title>
        <authorList>
            <person name="Zhang L."/>
        </authorList>
    </citation>
    <scope>NUCLEOTIDE SEQUENCE [LARGE SCALE GENOMIC DNA]</scope>
    <source>
        <strain evidence="2">LZ_2023a</strain>
        <tissue evidence="2">Muscle</tissue>
    </source>
</reference>
<dbReference type="Proteomes" id="UP001487740">
    <property type="component" value="Unassembled WGS sequence"/>
</dbReference>
<feature type="compositionally biased region" description="Polar residues" evidence="1">
    <location>
        <begin position="808"/>
        <end position="818"/>
    </location>
</feature>
<dbReference type="EMBL" id="JARAKH010000041">
    <property type="protein sequence ID" value="KAK8380692.1"/>
    <property type="molecule type" value="Genomic_DNA"/>
</dbReference>
<feature type="compositionally biased region" description="Polar residues" evidence="1">
    <location>
        <begin position="958"/>
        <end position="967"/>
    </location>
</feature>
<evidence type="ECO:0000256" key="1">
    <source>
        <dbReference type="SAM" id="MobiDB-lite"/>
    </source>
</evidence>
<feature type="compositionally biased region" description="Polar residues" evidence="1">
    <location>
        <begin position="1237"/>
        <end position="1257"/>
    </location>
</feature>
<feature type="region of interest" description="Disordered" evidence="1">
    <location>
        <begin position="957"/>
        <end position="1056"/>
    </location>
</feature>
<feature type="region of interest" description="Disordered" evidence="1">
    <location>
        <begin position="474"/>
        <end position="530"/>
    </location>
</feature>
<proteinExistence type="predicted"/>
<feature type="region of interest" description="Disordered" evidence="1">
    <location>
        <begin position="1303"/>
        <end position="1325"/>
    </location>
</feature>
<comment type="caution">
    <text evidence="2">The sequence shown here is derived from an EMBL/GenBank/DDBJ whole genome shotgun (WGS) entry which is preliminary data.</text>
</comment>
<sequence>MDPPATVGPGPPALKIKKEVKEEPEFIYVDETVCRVKLEEGDEEVILPKDDMMLEPESALLVLEGQTVPPPPQRQPARRGRKPRILRSSRGNMHSCTITARKILPRPSPMQVPLTISHLQPPPPPLSLPLPPRSKPPQAQVMVRPTLQPPTATNSGRKILPWPHQLSPASLAPVSQQQKLQPLNPSLTTCPPAAQTLPLSHLQPINPGTNSGLMPLQPLSLTQLRSPPPSSCISQLGVPLSPQKMPVPPKGSRKTVTTLPQLAAGPPTPCTRVPLLPLSEAGVKKSSPSPSMQATTASHVRKLLPRPLKAAVRPAASTVFQQHQHQGALPALQQLHPVPPVSTQQTVSLQQFESLNPSTSQTTSLALQSLNVSGQPPPLSGSSQVVSVQHVRAMAVLPPQPSQKVKLSEPSLQSPHHLHTVASSTSPQRLAFQQVQQGPSISVSQGVAIHSLPARTPPTPQQQATTLCQVHTLQSSAGHTQGSRGSSHQALSTLAPDSHKAVPVPHYSSHAPGDTQAVPQVSPAGKRSPLPQMCSTSFCTSQSTVPTQAELQNSELTFHELSSANQILKEGSTPCPDTNHSAKGHDVMSLHIASRQGMPVGATPNGAVLKVPIQPLRPSASFPRGKRKYLRRNPRELKANKKKSMPVLKMASVSTYSWPFNVHEKDLYTPTSTAAMQGRKILPRPCPASLVGSQLEQVHPVTTHSASGWLMPQVEQHEGCGTVVTSLDSSSVETLTHTTTSSSETQLVALGLSHKAQPLGSSGVLAATDQGDISKSNITENFLQPVSPAKVVAACSFVPHDKEITATPEKSSSGTSQEVESRHSGTKTDSSDQSNLECTDCGSISKADADYPAGQLPDLDNKAAWNQVEEHMVTLRDDMHTSGEDTVDHTTPQVTPEHINHQLMSQDTSEDGYQDQATLQDATENKNESQATSQDTIGSSIQAQATSQDNLKDDFQDQHTLQTPSGDSTQNQSASQNTSGYSIHDQSISQGIQEDSSHSQPILYDNQEEDTCPPTSQNDPVDPVLDHPSSQDTQGDNNVDQSISWQSSTPSELVPPLIVPASQGEENLREENDGLLSQGSVFEDNTLPTYCQQQGFLPFQKPLQYSQHKGQNIQDHLSLPVSCLCQNNRWVPPTSLPNTFEGSPSTNSSSTTTSACTSISSTICQRLSASPKSSLKSLVPHGTHKEAKEEALHTTEHVSSPIDSGTPLPSCTSLTDIMMTRPDGFISPEGLMPQDSADCSPSKTQDPSATDTSTFNPAGQLREDFRVITATTTTVTITTTATAVSTTTTTSQHATTHIYMEAEAKQESSNPPSQEEVDPSPSLVSASCHFSQPKCPPDCMLVEQETCRIECQAPPESQRKTCRRHQQQHRTMRALVRAQRRTIQMLRNKLQCEQRRSKALWEALRRSMASKVSGEGELFPKGSGEVKKEKVTQPHPSPPVTRSRTRPKQIVAATLSSARLKRKHEDKPTNTLKKVVTLDRNDDYRLGEDGPHVQAICIPTPTAGKTELQTLVREFMMRDDVSRTTRHGTRHFLHYLPLLHKRFMAYCCQPCSLETFQQHLPPQMAQRIGEELEICVCLTCQNPELKVESLVRRRLLPLNTHLEEVAFSSEDTFKEFLASVQALKTRSSSQLMYSEWFIGMGGGSHVPQPQKRTLTRPLREVVTQLEGELDLLRLHLKRASHQYDATFTAKCEAEQSPQHAVLQAEWSPLIILHALGADGTPALQQVVSLQCGYLWSHADSLGFIAVSGCRDQRAAAVCASLEPLLARLIQQGVRCLTLLVDPKTDLSAVLEYTRRSDLEVRWVFSEPGHGAGVAEAVGNSVTQLICDTVNSWGPETVLSAKDVFSLISPNSSNLVYYYSEEDVWRSSQLLHGPTGPIKTANKLIKPKTILSL</sequence>
<feature type="compositionally biased region" description="Polar residues" evidence="1">
    <location>
        <begin position="1028"/>
        <end position="1051"/>
    </location>
</feature>
<feature type="compositionally biased region" description="Basic and acidic residues" evidence="1">
    <location>
        <begin position="1183"/>
        <end position="1196"/>
    </location>
</feature>
<feature type="region of interest" description="Disordered" evidence="1">
    <location>
        <begin position="1226"/>
        <end position="1259"/>
    </location>
</feature>
<feature type="compositionally biased region" description="Polar residues" evidence="1">
    <location>
        <begin position="915"/>
        <end position="937"/>
    </location>
</feature>
<feature type="region of interest" description="Disordered" evidence="1">
    <location>
        <begin position="65"/>
        <end position="86"/>
    </location>
</feature>
<feature type="compositionally biased region" description="Polar residues" evidence="1">
    <location>
        <begin position="827"/>
        <end position="837"/>
    </location>
</feature>
<feature type="region of interest" description="Disordered" evidence="1">
    <location>
        <begin position="191"/>
        <end position="255"/>
    </location>
</feature>
<keyword evidence="3" id="KW-1185">Reference proteome</keyword>
<feature type="compositionally biased region" description="Polar residues" evidence="1">
    <location>
        <begin position="980"/>
        <end position="1000"/>
    </location>
</feature>
<gene>
    <name evidence="2" type="ORF">O3P69_007963</name>
</gene>
<evidence type="ECO:0000313" key="2">
    <source>
        <dbReference type="EMBL" id="KAK8380692.1"/>
    </source>
</evidence>
<organism evidence="2 3">
    <name type="scientific">Scylla paramamosain</name>
    <name type="common">Mud crab</name>
    <dbReference type="NCBI Taxonomy" id="85552"/>
    <lineage>
        <taxon>Eukaryota</taxon>
        <taxon>Metazoa</taxon>
        <taxon>Ecdysozoa</taxon>
        <taxon>Arthropoda</taxon>
        <taxon>Crustacea</taxon>
        <taxon>Multicrustacea</taxon>
        <taxon>Malacostraca</taxon>
        <taxon>Eumalacostraca</taxon>
        <taxon>Eucarida</taxon>
        <taxon>Decapoda</taxon>
        <taxon>Pleocyemata</taxon>
        <taxon>Brachyura</taxon>
        <taxon>Eubrachyura</taxon>
        <taxon>Portunoidea</taxon>
        <taxon>Portunidae</taxon>
        <taxon>Portuninae</taxon>
        <taxon>Scylla</taxon>
    </lineage>
</organism>
<accession>A0AAW0T344</accession>
<feature type="compositionally biased region" description="Polar residues" evidence="1">
    <location>
        <begin position="1197"/>
        <end position="1209"/>
    </location>
</feature>
<evidence type="ECO:0000313" key="3">
    <source>
        <dbReference type="Proteomes" id="UP001487740"/>
    </source>
</evidence>
<protein>
    <submittedName>
        <fullName evidence="2">Uncharacterized protein</fullName>
    </submittedName>
</protein>
<feature type="region of interest" description="Disordered" evidence="1">
    <location>
        <begin position="1413"/>
        <end position="1447"/>
    </location>
</feature>
<feature type="compositionally biased region" description="Low complexity" evidence="1">
    <location>
        <begin position="968"/>
        <end position="979"/>
    </location>
</feature>
<feature type="region of interest" description="Disordered" evidence="1">
    <location>
        <begin position="803"/>
        <end position="837"/>
    </location>
</feature>
<feature type="region of interest" description="Disordered" evidence="1">
    <location>
        <begin position="1174"/>
        <end position="1209"/>
    </location>
</feature>
<feature type="region of interest" description="Disordered" evidence="1">
    <location>
        <begin position="905"/>
        <end position="937"/>
    </location>
</feature>
<feature type="compositionally biased region" description="Basic residues" evidence="1">
    <location>
        <begin position="76"/>
        <end position="86"/>
    </location>
</feature>
<feature type="compositionally biased region" description="Polar residues" evidence="1">
    <location>
        <begin position="474"/>
        <end position="492"/>
    </location>
</feature>